<evidence type="ECO:0000313" key="1">
    <source>
        <dbReference type="EMBL" id="AEE50650.1"/>
    </source>
</evidence>
<dbReference type="STRING" id="760192.Halhy_2782"/>
<evidence type="ECO:0000313" key="2">
    <source>
        <dbReference type="Proteomes" id="UP000008461"/>
    </source>
</evidence>
<dbReference type="AlphaFoldDB" id="F4L217"/>
<keyword evidence="2" id="KW-1185">Reference proteome</keyword>
<reference evidence="1 2" key="1">
    <citation type="journal article" date="2011" name="Stand. Genomic Sci.">
        <title>Complete genome sequence of Haliscomenobacter hydrossis type strain (O).</title>
        <authorList>
            <consortium name="US DOE Joint Genome Institute (JGI-PGF)"/>
            <person name="Daligault H."/>
            <person name="Lapidus A."/>
            <person name="Zeytun A."/>
            <person name="Nolan M."/>
            <person name="Lucas S."/>
            <person name="Del Rio T.G."/>
            <person name="Tice H."/>
            <person name="Cheng J.F."/>
            <person name="Tapia R."/>
            <person name="Han C."/>
            <person name="Goodwin L."/>
            <person name="Pitluck S."/>
            <person name="Liolios K."/>
            <person name="Pagani I."/>
            <person name="Ivanova N."/>
            <person name="Huntemann M."/>
            <person name="Mavromatis K."/>
            <person name="Mikhailova N."/>
            <person name="Pati A."/>
            <person name="Chen A."/>
            <person name="Palaniappan K."/>
            <person name="Land M."/>
            <person name="Hauser L."/>
            <person name="Brambilla E.M."/>
            <person name="Rohde M."/>
            <person name="Verbarg S."/>
            <person name="Goker M."/>
            <person name="Bristow J."/>
            <person name="Eisen J.A."/>
            <person name="Markowitz V."/>
            <person name="Hugenholtz P."/>
            <person name="Kyrpides N.C."/>
            <person name="Klenk H.P."/>
            <person name="Woyke T."/>
        </authorList>
    </citation>
    <scope>NUCLEOTIDE SEQUENCE [LARGE SCALE GENOMIC DNA]</scope>
    <source>
        <strain evidence="2">ATCC 27775 / DSM 1100 / LMG 10767 / O</strain>
    </source>
</reference>
<organism evidence="1 2">
    <name type="scientific">Haliscomenobacter hydrossis (strain ATCC 27775 / DSM 1100 / LMG 10767 / O)</name>
    <dbReference type="NCBI Taxonomy" id="760192"/>
    <lineage>
        <taxon>Bacteria</taxon>
        <taxon>Pseudomonadati</taxon>
        <taxon>Bacteroidota</taxon>
        <taxon>Saprospiria</taxon>
        <taxon>Saprospirales</taxon>
        <taxon>Haliscomenobacteraceae</taxon>
        <taxon>Haliscomenobacter</taxon>
    </lineage>
</organism>
<sequence length="33" mass="3772">MTNLNLFLLKTESEAKFIAFISAKGSDFYQCLQ</sequence>
<accession>F4L217</accession>
<dbReference type="KEGG" id="hhy:Halhy_2782"/>
<dbReference type="Proteomes" id="UP000008461">
    <property type="component" value="Chromosome"/>
</dbReference>
<reference key="2">
    <citation type="submission" date="2011-04" db="EMBL/GenBank/DDBJ databases">
        <title>Complete sequence of chromosome of Haliscomenobacter hydrossis DSM 1100.</title>
        <authorList>
            <consortium name="US DOE Joint Genome Institute (JGI-PGF)"/>
            <person name="Lucas S."/>
            <person name="Han J."/>
            <person name="Lapidus A."/>
            <person name="Bruce D."/>
            <person name="Goodwin L."/>
            <person name="Pitluck S."/>
            <person name="Peters L."/>
            <person name="Kyrpides N."/>
            <person name="Mavromatis K."/>
            <person name="Ivanova N."/>
            <person name="Ovchinnikova G."/>
            <person name="Pagani I."/>
            <person name="Daligault H."/>
            <person name="Detter J.C."/>
            <person name="Han C."/>
            <person name="Land M."/>
            <person name="Hauser L."/>
            <person name="Markowitz V."/>
            <person name="Cheng J.-F."/>
            <person name="Hugenholtz P."/>
            <person name="Woyke T."/>
            <person name="Wu D."/>
            <person name="Verbarg S."/>
            <person name="Frueling A."/>
            <person name="Brambilla E."/>
            <person name="Klenk H.-P."/>
            <person name="Eisen J.A."/>
        </authorList>
    </citation>
    <scope>NUCLEOTIDE SEQUENCE</scope>
    <source>
        <strain>DSM 1100</strain>
    </source>
</reference>
<protein>
    <submittedName>
        <fullName evidence="1">Uncharacterized protein</fullName>
    </submittedName>
</protein>
<dbReference type="EMBL" id="CP002691">
    <property type="protein sequence ID" value="AEE50650.1"/>
    <property type="molecule type" value="Genomic_DNA"/>
</dbReference>
<gene>
    <name evidence="1" type="ordered locus">Halhy_2782</name>
</gene>
<name>F4L217_HALH1</name>
<dbReference type="HOGENOM" id="CLU_3382154_0_0_10"/>
<proteinExistence type="predicted"/>